<dbReference type="PANTHER" id="PTHR46211">
    <property type="entry name" value="GLYCEROPHOSPHORYL DIESTER PHOSPHODIESTERASE"/>
    <property type="match status" value="1"/>
</dbReference>
<name>A0A4R8V9M3_9MICO</name>
<reference evidence="2 3" key="1">
    <citation type="submission" date="2019-03" db="EMBL/GenBank/DDBJ databases">
        <title>Genomics of glacier-inhabiting Cryobacterium strains.</title>
        <authorList>
            <person name="Liu Q."/>
            <person name="Xin Y.-H."/>
        </authorList>
    </citation>
    <scope>NUCLEOTIDE SEQUENCE [LARGE SCALE GENOMIC DNA]</scope>
    <source>
        <strain evidence="2 3">CGMCC 1.10440</strain>
    </source>
</reference>
<dbReference type="InterPro" id="IPR017946">
    <property type="entry name" value="PLC-like_Pdiesterase_TIM-brl"/>
</dbReference>
<dbReference type="PROSITE" id="PS51704">
    <property type="entry name" value="GP_PDE"/>
    <property type="match status" value="1"/>
</dbReference>
<accession>A0A4R8V9M3</accession>
<evidence type="ECO:0000313" key="3">
    <source>
        <dbReference type="Proteomes" id="UP000298488"/>
    </source>
</evidence>
<proteinExistence type="predicted"/>
<dbReference type="InterPro" id="IPR030395">
    <property type="entry name" value="GP_PDE_dom"/>
</dbReference>
<dbReference type="Proteomes" id="UP000298488">
    <property type="component" value="Unassembled WGS sequence"/>
</dbReference>
<dbReference type="SUPFAM" id="SSF51695">
    <property type="entry name" value="PLC-like phosphodiesterases"/>
    <property type="match status" value="1"/>
</dbReference>
<evidence type="ECO:0000313" key="2">
    <source>
        <dbReference type="EMBL" id="TFB78672.1"/>
    </source>
</evidence>
<dbReference type="EMBL" id="SOFI01000003">
    <property type="protein sequence ID" value="TFB78672.1"/>
    <property type="molecule type" value="Genomic_DNA"/>
</dbReference>
<dbReference type="Pfam" id="PF03009">
    <property type="entry name" value="GDPD"/>
    <property type="match status" value="1"/>
</dbReference>
<dbReference type="GO" id="GO:0008081">
    <property type="term" value="F:phosphoric diester hydrolase activity"/>
    <property type="evidence" value="ECO:0007669"/>
    <property type="project" value="InterPro"/>
</dbReference>
<dbReference type="GO" id="GO:0006629">
    <property type="term" value="P:lipid metabolic process"/>
    <property type="evidence" value="ECO:0007669"/>
    <property type="project" value="InterPro"/>
</dbReference>
<dbReference type="AlphaFoldDB" id="A0A4R8V9M3"/>
<dbReference type="Gene3D" id="3.20.20.190">
    <property type="entry name" value="Phosphatidylinositol (PI) phosphodiesterase"/>
    <property type="match status" value="1"/>
</dbReference>
<protein>
    <recommendedName>
        <fullName evidence="1">GP-PDE domain-containing protein</fullName>
    </recommendedName>
</protein>
<organism evidence="2 3">
    <name type="scientific">Terrimesophilobacter mesophilus</name>
    <dbReference type="NCBI Taxonomy" id="433647"/>
    <lineage>
        <taxon>Bacteria</taxon>
        <taxon>Bacillati</taxon>
        <taxon>Actinomycetota</taxon>
        <taxon>Actinomycetes</taxon>
        <taxon>Micrococcales</taxon>
        <taxon>Microbacteriaceae</taxon>
        <taxon>Terrimesophilobacter</taxon>
    </lineage>
</organism>
<evidence type="ECO:0000259" key="1">
    <source>
        <dbReference type="PROSITE" id="PS51704"/>
    </source>
</evidence>
<comment type="caution">
    <text evidence="2">The sequence shown here is derived from an EMBL/GenBank/DDBJ whole genome shotgun (WGS) entry which is preliminary data.</text>
</comment>
<sequence>MSMATAHHPRARAARRWVIVSALFVGFLGVMVLGPGPSKVEASNLFGGLRAPGEAAFIAGHRGDRSVAPENTMASMQAALDGPMEFVEADIQLTRDGIPVLLHDTFVNRTTNGSGRVGDLTLRELQELDAGSWYSPAFARTRIPTLESLLSALQAKQAAGNAKKALLELKGYWSTGEVRIVTDLIADYGVGNLVIMSSFDLSTIDHLGEADGTLPVAIITSHLPNDPVGFARLYGAMAIITSQSAVEGDLWVVDRMHRAGLGLVLYTLNTKSAWKNALALGVDGVITDRPDRLDRWLLAASEG</sequence>
<dbReference type="PANTHER" id="PTHR46211:SF1">
    <property type="entry name" value="GLYCEROPHOSPHODIESTER PHOSPHODIESTERASE, CYTOPLASMIC"/>
    <property type="match status" value="1"/>
</dbReference>
<gene>
    <name evidence="2" type="ORF">E3N84_00385</name>
</gene>
<keyword evidence="3" id="KW-1185">Reference proteome</keyword>
<feature type="domain" description="GP-PDE" evidence="1">
    <location>
        <begin position="56"/>
        <end position="297"/>
    </location>
</feature>